<dbReference type="PANTHER" id="PTHR11985:SF15">
    <property type="entry name" value="GLYCEROL-3-PHOSPHATE DEHYDROGENASE, MITOCHONDRIAL"/>
    <property type="match status" value="1"/>
</dbReference>
<keyword evidence="3" id="KW-0560">Oxidoreductase</keyword>
<dbReference type="GO" id="GO:0006072">
    <property type="term" value="P:glycerol-3-phosphate metabolic process"/>
    <property type="evidence" value="ECO:0007669"/>
    <property type="project" value="InterPro"/>
</dbReference>
<dbReference type="RefSeq" id="WP_023366423.1">
    <property type="nucleotide sequence ID" value="NC_022664.1"/>
</dbReference>
<dbReference type="eggNOG" id="COG0578">
    <property type="taxonomic scope" value="Bacteria"/>
</dbReference>
<name>U5T3J8_9GAMM</name>
<keyword evidence="1" id="KW-0285">Flavoprotein</keyword>
<dbReference type="KEGG" id="spiu:SPICUR_04355"/>
<dbReference type="AlphaFoldDB" id="U5T3J8"/>
<dbReference type="HOGENOM" id="CLU_1348228_0_0_6"/>
<sequence length="203" mass="22203">MPGLISRDHSTPVLPATQERPFPVLSLVGGKWTTFRAFAAEVSDQILIALERPRANSTETLPIGGGRGFPVSLTAREKWVDDIESSSGLQRSRVEMLLGRYGTRAADIAVHEGQQDTSVIHGAPDYTEAEIEWLAQNESVIHLEDLVLRRTLLAISGRLTLEGLNQVAETTGAALGWDAQRKHAERGQLLHRLADSHGVTSLR</sequence>
<proteinExistence type="predicted"/>
<dbReference type="InterPro" id="IPR031656">
    <property type="entry name" value="DAO_C"/>
</dbReference>
<dbReference type="Gene3D" id="3.50.50.60">
    <property type="entry name" value="FAD/NAD(P)-binding domain"/>
    <property type="match status" value="1"/>
</dbReference>
<dbReference type="InterPro" id="IPR038299">
    <property type="entry name" value="DAO_C_sf"/>
</dbReference>
<keyword evidence="6" id="KW-1185">Reference proteome</keyword>
<evidence type="ECO:0000256" key="2">
    <source>
        <dbReference type="ARBA" id="ARBA00022827"/>
    </source>
</evidence>
<feature type="domain" description="Alpha-glycerophosphate oxidase C-terminal" evidence="4">
    <location>
        <begin position="57"/>
        <end position="182"/>
    </location>
</feature>
<dbReference type="PANTHER" id="PTHR11985">
    <property type="entry name" value="GLYCEROL-3-PHOSPHATE DEHYDROGENASE"/>
    <property type="match status" value="1"/>
</dbReference>
<accession>U5T3J8</accession>
<dbReference type="Proteomes" id="UP000017640">
    <property type="component" value="Chromosome"/>
</dbReference>
<dbReference type="InterPro" id="IPR036188">
    <property type="entry name" value="FAD/NAD-bd_sf"/>
</dbReference>
<gene>
    <name evidence="5" type="ORF">SPICUR_04355</name>
</gene>
<dbReference type="Gene3D" id="1.10.8.870">
    <property type="entry name" value="Alpha-glycerophosphate oxidase, cap domain"/>
    <property type="match status" value="1"/>
</dbReference>
<organism evidence="5 6">
    <name type="scientific">Spiribacter curvatus</name>
    <dbReference type="NCBI Taxonomy" id="1335757"/>
    <lineage>
        <taxon>Bacteria</taxon>
        <taxon>Pseudomonadati</taxon>
        <taxon>Pseudomonadota</taxon>
        <taxon>Gammaproteobacteria</taxon>
        <taxon>Chromatiales</taxon>
        <taxon>Ectothiorhodospiraceae</taxon>
        <taxon>Spiribacter</taxon>
    </lineage>
</organism>
<dbReference type="EMBL" id="CP005990">
    <property type="protein sequence ID" value="AGY91851.1"/>
    <property type="molecule type" value="Genomic_DNA"/>
</dbReference>
<evidence type="ECO:0000313" key="5">
    <source>
        <dbReference type="EMBL" id="AGY91851.1"/>
    </source>
</evidence>
<protein>
    <recommendedName>
        <fullName evidence="4">Alpha-glycerophosphate oxidase C-terminal domain-containing protein</fullName>
    </recommendedName>
</protein>
<dbReference type="STRING" id="1335757.SPICUR_04355"/>
<evidence type="ECO:0000259" key="4">
    <source>
        <dbReference type="Pfam" id="PF16901"/>
    </source>
</evidence>
<dbReference type="InterPro" id="IPR000447">
    <property type="entry name" value="G3P_DH_FAD-dep"/>
</dbReference>
<evidence type="ECO:0000256" key="1">
    <source>
        <dbReference type="ARBA" id="ARBA00022630"/>
    </source>
</evidence>
<evidence type="ECO:0000313" key="6">
    <source>
        <dbReference type="Proteomes" id="UP000017640"/>
    </source>
</evidence>
<keyword evidence="2" id="KW-0274">FAD</keyword>
<dbReference type="GO" id="GO:0004368">
    <property type="term" value="F:glycerol-3-phosphate dehydrogenase (quinone) activity"/>
    <property type="evidence" value="ECO:0007669"/>
    <property type="project" value="InterPro"/>
</dbReference>
<dbReference type="Pfam" id="PF16901">
    <property type="entry name" value="DAO_C"/>
    <property type="match status" value="1"/>
</dbReference>
<evidence type="ECO:0000256" key="3">
    <source>
        <dbReference type="ARBA" id="ARBA00023002"/>
    </source>
</evidence>
<reference evidence="5 6" key="1">
    <citation type="journal article" date="2013" name="BMC Genomics">
        <title>Genomes of "Spiribacter", a streamlined, successful halophilic bacterium.</title>
        <authorList>
            <person name="Lopez-Perez M."/>
            <person name="Ghai R."/>
            <person name="Leon M.J."/>
            <person name="Rodriguez-Olmos A."/>
            <person name="Copa-Patino J.L."/>
            <person name="Soliveri J."/>
            <person name="Sanchez-Porro C."/>
            <person name="Ventosa A."/>
            <person name="Rodriguez-Valera F."/>
        </authorList>
    </citation>
    <scope>NUCLEOTIDE SEQUENCE [LARGE SCALE GENOMIC DNA]</scope>
    <source>
        <strain evidence="5 6">UAH-SP71</strain>
    </source>
</reference>